<name>A0ABR9VPH5_9SYNC</name>
<dbReference type="Proteomes" id="UP000658720">
    <property type="component" value="Unassembled WGS sequence"/>
</dbReference>
<accession>A0ABR9VPH5</accession>
<dbReference type="InterPro" id="IPR006045">
    <property type="entry name" value="Cupin_1"/>
</dbReference>
<dbReference type="RefSeq" id="WP_194019155.1">
    <property type="nucleotide sequence ID" value="NZ_JADEVV010000010.1"/>
</dbReference>
<dbReference type="SUPFAM" id="SSF51182">
    <property type="entry name" value="RmlC-like cupins"/>
    <property type="match status" value="1"/>
</dbReference>
<dbReference type="EMBL" id="JADEVV010000010">
    <property type="protein sequence ID" value="MBE9253261.1"/>
    <property type="molecule type" value="Genomic_DNA"/>
</dbReference>
<dbReference type="SMART" id="SM00835">
    <property type="entry name" value="Cupin_1"/>
    <property type="match status" value="1"/>
</dbReference>
<proteinExistence type="predicted"/>
<gene>
    <name evidence="3" type="ORF">IQ217_05165</name>
</gene>
<evidence type="ECO:0000313" key="3">
    <source>
        <dbReference type="EMBL" id="MBE9253261.1"/>
    </source>
</evidence>
<keyword evidence="1" id="KW-0812">Transmembrane</keyword>
<evidence type="ECO:0000313" key="4">
    <source>
        <dbReference type="Proteomes" id="UP000658720"/>
    </source>
</evidence>
<protein>
    <submittedName>
        <fullName evidence="3">Cupin domain-containing protein</fullName>
    </submittedName>
</protein>
<dbReference type="InterPro" id="IPR014710">
    <property type="entry name" value="RmlC-like_jellyroll"/>
</dbReference>
<evidence type="ECO:0000256" key="1">
    <source>
        <dbReference type="SAM" id="Phobius"/>
    </source>
</evidence>
<feature type="transmembrane region" description="Helical" evidence="1">
    <location>
        <begin position="12"/>
        <end position="31"/>
    </location>
</feature>
<sequence length="234" mass="26304">MKIKINLVNKKSFPWIVVISLALFLLIQIIFSSNPVLSQSTKENNKVATGLEAPKIAPIKIEDGTQLANNPMAREMGETQFICEPREVEVYKYKAGTISYCRKKNFPVAENDTARVEIKPGAARTPHWHDTWEEQILISGKAKTVLIDPKGKVFEQNLESGNLVFIPSGWTHWSETVGNETATFIFLFPANFKTFEVLDSMVAINNPLMESILGYDLPKGNTDHDLLIMINKNP</sequence>
<dbReference type="Pfam" id="PF00190">
    <property type="entry name" value="Cupin_1"/>
    <property type="match status" value="1"/>
</dbReference>
<evidence type="ECO:0000259" key="2">
    <source>
        <dbReference type="SMART" id="SM00835"/>
    </source>
</evidence>
<reference evidence="3 4" key="1">
    <citation type="submission" date="2020-10" db="EMBL/GenBank/DDBJ databases">
        <authorList>
            <person name="Castelo-Branco R."/>
            <person name="Eusebio N."/>
            <person name="Adriana R."/>
            <person name="Vieira A."/>
            <person name="Brugerolle De Fraissinette N."/>
            <person name="Rezende De Castro R."/>
            <person name="Schneider M.P."/>
            <person name="Vasconcelos V."/>
            <person name="Leao P.N."/>
        </authorList>
    </citation>
    <scope>NUCLEOTIDE SEQUENCE [LARGE SCALE GENOMIC DNA]</scope>
    <source>
        <strain evidence="3 4">LEGE 00031</strain>
    </source>
</reference>
<organism evidence="3 4">
    <name type="scientific">Synechocystis salina LEGE 00031</name>
    <dbReference type="NCBI Taxonomy" id="1828736"/>
    <lineage>
        <taxon>Bacteria</taxon>
        <taxon>Bacillati</taxon>
        <taxon>Cyanobacteriota</taxon>
        <taxon>Cyanophyceae</taxon>
        <taxon>Synechococcales</taxon>
        <taxon>Merismopediaceae</taxon>
        <taxon>Synechocystis</taxon>
    </lineage>
</organism>
<dbReference type="InterPro" id="IPR011051">
    <property type="entry name" value="RmlC_Cupin_sf"/>
</dbReference>
<feature type="domain" description="Cupin type-1" evidence="2">
    <location>
        <begin position="80"/>
        <end position="210"/>
    </location>
</feature>
<keyword evidence="1" id="KW-1133">Transmembrane helix</keyword>
<comment type="caution">
    <text evidence="3">The sequence shown here is derived from an EMBL/GenBank/DDBJ whole genome shotgun (WGS) entry which is preliminary data.</text>
</comment>
<dbReference type="Gene3D" id="2.60.120.10">
    <property type="entry name" value="Jelly Rolls"/>
    <property type="match status" value="1"/>
</dbReference>
<keyword evidence="1" id="KW-0472">Membrane</keyword>
<keyword evidence="4" id="KW-1185">Reference proteome</keyword>